<dbReference type="OrthoDB" id="75720at2759"/>
<dbReference type="GO" id="GO:0015184">
    <property type="term" value="F:L-cystine transmembrane transporter activity"/>
    <property type="evidence" value="ECO:0007669"/>
    <property type="project" value="TreeGrafter"/>
</dbReference>
<keyword evidence="5" id="KW-0677">Repeat</keyword>
<dbReference type="Gene3D" id="1.20.1280.290">
    <property type="match status" value="2"/>
</dbReference>
<feature type="transmembrane region" description="Helical" evidence="11">
    <location>
        <begin position="228"/>
        <end position="248"/>
    </location>
</feature>
<evidence type="ECO:0000256" key="11">
    <source>
        <dbReference type="SAM" id="Phobius"/>
    </source>
</evidence>
<keyword evidence="4 11" id="KW-0812">Transmembrane</keyword>
<evidence type="ECO:0008006" key="14">
    <source>
        <dbReference type="Google" id="ProtNLM"/>
    </source>
</evidence>
<evidence type="ECO:0000256" key="9">
    <source>
        <dbReference type="ARBA" id="ARBA00023228"/>
    </source>
</evidence>
<feature type="transmembrane region" description="Helical" evidence="11">
    <location>
        <begin position="119"/>
        <end position="138"/>
    </location>
</feature>
<dbReference type="PANTHER" id="PTHR13131">
    <property type="entry name" value="CYSTINOSIN"/>
    <property type="match status" value="1"/>
</dbReference>
<keyword evidence="13" id="KW-1185">Reference proteome</keyword>
<feature type="transmembrane region" description="Helical" evidence="11">
    <location>
        <begin position="83"/>
        <end position="107"/>
    </location>
</feature>
<evidence type="ECO:0000256" key="3">
    <source>
        <dbReference type="ARBA" id="ARBA00022448"/>
    </source>
</evidence>
<dbReference type="SMART" id="SM00679">
    <property type="entry name" value="CTNS"/>
    <property type="match status" value="2"/>
</dbReference>
<dbReference type="InterPro" id="IPR006603">
    <property type="entry name" value="PQ-loop_rpt"/>
</dbReference>
<comment type="caution">
    <text evidence="12">The sequence shown here is derived from an EMBL/GenBank/DDBJ whole genome shotgun (WGS) entry which is preliminary data.</text>
</comment>
<evidence type="ECO:0000256" key="8">
    <source>
        <dbReference type="ARBA" id="ARBA00023136"/>
    </source>
</evidence>
<evidence type="ECO:0000256" key="6">
    <source>
        <dbReference type="ARBA" id="ARBA00022847"/>
    </source>
</evidence>
<comment type="subcellular location">
    <subcellularLocation>
        <location evidence="1">Lysosome membrane</location>
        <topology evidence="1">Multi-pass membrane protein</topology>
    </subcellularLocation>
</comment>
<reference evidence="12" key="1">
    <citation type="submission" date="2022-12" db="EMBL/GenBank/DDBJ databases">
        <authorList>
            <person name="Petersen C."/>
        </authorList>
    </citation>
    <scope>NUCLEOTIDE SEQUENCE</scope>
    <source>
        <strain evidence="12">IBT 21472</strain>
    </source>
</reference>
<protein>
    <recommendedName>
        <fullName evidence="14">Cystinosin</fullName>
    </recommendedName>
</protein>
<proteinExistence type="inferred from homology"/>
<evidence type="ECO:0000256" key="10">
    <source>
        <dbReference type="ARBA" id="ARBA00048473"/>
    </source>
</evidence>
<dbReference type="GO" id="GO:0005774">
    <property type="term" value="C:vacuolar membrane"/>
    <property type="evidence" value="ECO:0007669"/>
    <property type="project" value="TreeGrafter"/>
</dbReference>
<dbReference type="AlphaFoldDB" id="A0A9W9PV19"/>
<dbReference type="InterPro" id="IPR005282">
    <property type="entry name" value="LC_transporter"/>
</dbReference>
<gene>
    <name evidence="12" type="ORF">N7476_005263</name>
</gene>
<dbReference type="FunFam" id="1.20.1280.290:FF:000016">
    <property type="entry name" value="Cystinosin homolog"/>
    <property type="match status" value="1"/>
</dbReference>
<name>A0A9W9PV19_9EURO</name>
<keyword evidence="7 11" id="KW-1133">Transmembrane helix</keyword>
<keyword evidence="3" id="KW-0813">Transport</keyword>
<evidence type="ECO:0000313" key="13">
    <source>
        <dbReference type="Proteomes" id="UP001147746"/>
    </source>
</evidence>
<keyword evidence="8 11" id="KW-0472">Membrane</keyword>
<dbReference type="PANTHER" id="PTHR13131:SF5">
    <property type="entry name" value="CYSTINOSIN"/>
    <property type="match status" value="1"/>
</dbReference>
<keyword evidence="9" id="KW-0458">Lysosome</keyword>
<comment type="similarity">
    <text evidence="2">Belongs to the cystinosin family.</text>
</comment>
<reference evidence="12" key="2">
    <citation type="journal article" date="2023" name="IMA Fungus">
        <title>Comparative genomic study of the Penicillium genus elucidates a diverse pangenome and 15 lateral gene transfer events.</title>
        <authorList>
            <person name="Petersen C."/>
            <person name="Sorensen T."/>
            <person name="Nielsen M.R."/>
            <person name="Sondergaard T.E."/>
            <person name="Sorensen J.L."/>
            <person name="Fitzpatrick D.A."/>
            <person name="Frisvad J.C."/>
            <person name="Nielsen K.L."/>
        </authorList>
    </citation>
    <scope>NUCLEOTIDE SEQUENCE</scope>
    <source>
        <strain evidence="12">IBT 21472</strain>
    </source>
</reference>
<evidence type="ECO:0000313" key="12">
    <source>
        <dbReference type="EMBL" id="KAJ5314956.1"/>
    </source>
</evidence>
<evidence type="ECO:0000256" key="5">
    <source>
        <dbReference type="ARBA" id="ARBA00022737"/>
    </source>
</evidence>
<evidence type="ECO:0000256" key="2">
    <source>
        <dbReference type="ARBA" id="ARBA00006855"/>
    </source>
</evidence>
<dbReference type="EMBL" id="JAPZBO010000005">
    <property type="protein sequence ID" value="KAJ5314956.1"/>
    <property type="molecule type" value="Genomic_DNA"/>
</dbReference>
<feature type="transmembrane region" description="Helical" evidence="11">
    <location>
        <begin position="185"/>
        <end position="208"/>
    </location>
</feature>
<comment type="catalytic activity">
    <reaction evidence="10">
        <text>L-cystine(out) + H(+)(out) = L-cystine(in) + H(+)(in)</text>
        <dbReference type="Rhea" id="RHEA:66172"/>
        <dbReference type="ChEBI" id="CHEBI:15378"/>
        <dbReference type="ChEBI" id="CHEBI:35491"/>
    </reaction>
    <physiologicalReaction direction="left-to-right" evidence="10">
        <dbReference type="Rhea" id="RHEA:66173"/>
    </physiologicalReaction>
</comment>
<dbReference type="Proteomes" id="UP001147746">
    <property type="component" value="Unassembled WGS sequence"/>
</dbReference>
<keyword evidence="6" id="KW-0769">Symport</keyword>
<organism evidence="12 13">
    <name type="scientific">Penicillium atrosanguineum</name>
    <dbReference type="NCBI Taxonomy" id="1132637"/>
    <lineage>
        <taxon>Eukaryota</taxon>
        <taxon>Fungi</taxon>
        <taxon>Dikarya</taxon>
        <taxon>Ascomycota</taxon>
        <taxon>Pezizomycotina</taxon>
        <taxon>Eurotiomycetes</taxon>
        <taxon>Eurotiomycetidae</taxon>
        <taxon>Eurotiales</taxon>
        <taxon>Aspergillaceae</taxon>
        <taxon>Penicillium</taxon>
    </lineage>
</organism>
<dbReference type="Pfam" id="PF04193">
    <property type="entry name" value="PQ-loop"/>
    <property type="match status" value="2"/>
</dbReference>
<feature type="transmembrane region" description="Helical" evidence="11">
    <location>
        <begin position="150"/>
        <end position="173"/>
    </location>
</feature>
<dbReference type="GO" id="GO:0015293">
    <property type="term" value="F:symporter activity"/>
    <property type="evidence" value="ECO:0007669"/>
    <property type="project" value="UniProtKB-KW"/>
</dbReference>
<evidence type="ECO:0000256" key="1">
    <source>
        <dbReference type="ARBA" id="ARBA00004155"/>
    </source>
</evidence>
<evidence type="ECO:0000256" key="4">
    <source>
        <dbReference type="ARBA" id="ARBA00022692"/>
    </source>
</evidence>
<evidence type="ECO:0000256" key="7">
    <source>
        <dbReference type="ARBA" id="ARBA00022989"/>
    </source>
</evidence>
<accession>A0A9W9PV19</accession>
<dbReference type="GO" id="GO:0000324">
    <property type="term" value="C:fungal-type vacuole"/>
    <property type="evidence" value="ECO:0007669"/>
    <property type="project" value="TreeGrafter"/>
</dbReference>
<sequence>MEVFVRALSRMLSWSASFYPQIVINYRRRSTSGLSIDTPTINTLGFACYTVYTATFLYSPMIRDQYAARHPASEEPTVRLNDFAFALHAVFLCFIMYTQFWPSIWGLHVSRFQRISKTMLALFWGSVFAPVVVIWIVLAKSPDGGYDPSTWAWIDVIYAISYIKLVITVLKYVPQAWLNYKRKSTHGWSIIPMLLDLNGGVLSLVQLVLDSSLQSDWSGITGNPVKLLLGNVTIFFDLIFVVQHYILYPDTFDVKKPQDGETSPLLADSADQHSV</sequence>